<accession>A0A9X9M2J4</accession>
<dbReference type="AlphaFoldDB" id="A0A9X9M2J4"/>
<proteinExistence type="predicted"/>
<gene>
    <name evidence="2" type="ORF">BN2614_LOCUS7</name>
</gene>
<evidence type="ECO:0000313" key="3">
    <source>
        <dbReference type="Proteomes" id="UP000269945"/>
    </source>
</evidence>
<feature type="compositionally biased region" description="Basic and acidic residues" evidence="1">
    <location>
        <begin position="1"/>
        <end position="11"/>
    </location>
</feature>
<comment type="caution">
    <text evidence="2">The sequence shown here is derived from an EMBL/GenBank/DDBJ whole genome shotgun (WGS) entry which is preliminary data.</text>
</comment>
<organism evidence="2 3">
    <name type="scientific">Gulo gulo</name>
    <name type="common">Wolverine</name>
    <name type="synonym">Gluton</name>
    <dbReference type="NCBI Taxonomy" id="48420"/>
    <lineage>
        <taxon>Eukaryota</taxon>
        <taxon>Metazoa</taxon>
        <taxon>Chordata</taxon>
        <taxon>Craniata</taxon>
        <taxon>Vertebrata</taxon>
        <taxon>Euteleostomi</taxon>
        <taxon>Mammalia</taxon>
        <taxon>Eutheria</taxon>
        <taxon>Laurasiatheria</taxon>
        <taxon>Carnivora</taxon>
        <taxon>Caniformia</taxon>
        <taxon>Musteloidea</taxon>
        <taxon>Mustelidae</taxon>
        <taxon>Guloninae</taxon>
        <taxon>Gulo</taxon>
    </lineage>
</organism>
<evidence type="ECO:0000256" key="1">
    <source>
        <dbReference type="SAM" id="MobiDB-lite"/>
    </source>
</evidence>
<dbReference type="EMBL" id="CYRY02038431">
    <property type="protein sequence ID" value="VCX30546.1"/>
    <property type="molecule type" value="Genomic_DNA"/>
</dbReference>
<keyword evidence="3" id="KW-1185">Reference proteome</keyword>
<feature type="region of interest" description="Disordered" evidence="1">
    <location>
        <begin position="1"/>
        <end position="46"/>
    </location>
</feature>
<name>A0A9X9M2J4_GULGU</name>
<feature type="non-terminal residue" evidence="2">
    <location>
        <position position="1"/>
    </location>
</feature>
<protein>
    <submittedName>
        <fullName evidence="2">Uncharacterized protein</fullName>
    </submittedName>
</protein>
<dbReference type="Proteomes" id="UP000269945">
    <property type="component" value="Unassembled WGS sequence"/>
</dbReference>
<reference evidence="2 3" key="1">
    <citation type="submission" date="2018-10" db="EMBL/GenBank/DDBJ databases">
        <authorList>
            <person name="Ekblom R."/>
            <person name="Jareborg N."/>
        </authorList>
    </citation>
    <scope>NUCLEOTIDE SEQUENCE [LARGE SCALE GENOMIC DNA]</scope>
    <source>
        <tissue evidence="2">Muscle</tissue>
    </source>
</reference>
<sequence length="65" mass="7050">VLADVEPHTKEQVVPAGLHQEEAAGAQDSLNFSSPREHPTQGLMLAGTQHRLASWFTGASRSSRR</sequence>
<evidence type="ECO:0000313" key="2">
    <source>
        <dbReference type="EMBL" id="VCX30546.1"/>
    </source>
</evidence>